<gene>
    <name evidence="5" type="ORF">CES86_3559</name>
    <name evidence="4" type="ORF">F9L03_15430</name>
</gene>
<protein>
    <submittedName>
        <fullName evidence="4">D-threitol dehydrogenase</fullName>
    </submittedName>
    <submittedName>
        <fullName evidence="5">KR domain protein</fullName>
    </submittedName>
</protein>
<dbReference type="RefSeq" id="WP_094515085.1">
    <property type="nucleotide sequence ID" value="NZ_JBHEEP010000012.1"/>
</dbReference>
<dbReference type="Proteomes" id="UP000216363">
    <property type="component" value="Unassembled WGS sequence"/>
</dbReference>
<dbReference type="FunFam" id="3.40.50.720:FF:000084">
    <property type="entry name" value="Short-chain dehydrogenase reductase"/>
    <property type="match status" value="1"/>
</dbReference>
<dbReference type="Pfam" id="PF13561">
    <property type="entry name" value="adh_short_C2"/>
    <property type="match status" value="1"/>
</dbReference>
<dbReference type="EMBL" id="NNRN01000054">
    <property type="protein sequence ID" value="OYR26630.1"/>
    <property type="molecule type" value="Genomic_DNA"/>
</dbReference>
<dbReference type="EMBL" id="WBWF01000011">
    <property type="protein sequence ID" value="KAB2702879.1"/>
    <property type="molecule type" value="Genomic_DNA"/>
</dbReference>
<evidence type="ECO:0000313" key="4">
    <source>
        <dbReference type="EMBL" id="KAB2702879.1"/>
    </source>
</evidence>
<feature type="transmembrane region" description="Helical" evidence="3">
    <location>
        <begin position="15"/>
        <end position="34"/>
    </location>
</feature>
<evidence type="ECO:0000256" key="2">
    <source>
        <dbReference type="ARBA" id="ARBA00023002"/>
    </source>
</evidence>
<keyword evidence="7" id="KW-1185">Reference proteome</keyword>
<organism evidence="5 6">
    <name type="scientific">Brucella lupini</name>
    <dbReference type="NCBI Taxonomy" id="255457"/>
    <lineage>
        <taxon>Bacteria</taxon>
        <taxon>Pseudomonadati</taxon>
        <taxon>Pseudomonadota</taxon>
        <taxon>Alphaproteobacteria</taxon>
        <taxon>Hyphomicrobiales</taxon>
        <taxon>Brucellaceae</taxon>
        <taxon>Brucella/Ochrobactrum group</taxon>
        <taxon>Brucella</taxon>
    </lineage>
</organism>
<dbReference type="InterPro" id="IPR002347">
    <property type="entry name" value="SDR_fam"/>
</dbReference>
<dbReference type="InterPro" id="IPR036291">
    <property type="entry name" value="NAD(P)-bd_dom_sf"/>
</dbReference>
<reference evidence="4 7" key="2">
    <citation type="submission" date="2019-09" db="EMBL/GenBank/DDBJ databases">
        <title>Taxonomic organization of the family Brucellaceae based on a phylogenomic approach.</title>
        <authorList>
            <person name="Leclercq S."/>
            <person name="Cloeckaert A."/>
            <person name="Zygmunt M.S."/>
        </authorList>
    </citation>
    <scope>NUCLEOTIDE SEQUENCE [LARGE SCALE GENOMIC DNA]</scope>
    <source>
        <strain evidence="4 7">LUP23</strain>
    </source>
</reference>
<dbReference type="InterPro" id="IPR020904">
    <property type="entry name" value="Sc_DH/Rdtase_CS"/>
</dbReference>
<comment type="similarity">
    <text evidence="1">Belongs to the short-chain dehydrogenases/reductases (SDR) family.</text>
</comment>
<accession>A0A256GI66</accession>
<keyword evidence="2" id="KW-0560">Oxidoreductase</keyword>
<proteinExistence type="inferred from homology"/>
<dbReference type="PANTHER" id="PTHR42760">
    <property type="entry name" value="SHORT-CHAIN DEHYDROGENASES/REDUCTASES FAMILY MEMBER"/>
    <property type="match status" value="1"/>
</dbReference>
<dbReference type="SUPFAM" id="SSF51735">
    <property type="entry name" value="NAD(P)-binding Rossmann-fold domains"/>
    <property type="match status" value="1"/>
</dbReference>
<comment type="caution">
    <text evidence="5">The sequence shown here is derived from an EMBL/GenBank/DDBJ whole genome shotgun (WGS) entry which is preliminary data.</text>
</comment>
<keyword evidence="3" id="KW-1133">Transmembrane helix</keyword>
<evidence type="ECO:0000313" key="7">
    <source>
        <dbReference type="Proteomes" id="UP000435957"/>
    </source>
</evidence>
<dbReference type="Proteomes" id="UP000435957">
    <property type="component" value="Unassembled WGS sequence"/>
</dbReference>
<evidence type="ECO:0000256" key="1">
    <source>
        <dbReference type="ARBA" id="ARBA00006484"/>
    </source>
</evidence>
<keyword evidence="3" id="KW-0812">Transmembrane</keyword>
<dbReference type="PRINTS" id="PR00080">
    <property type="entry name" value="SDRFAMILY"/>
</dbReference>
<name>A0A256GI66_9HYPH</name>
<dbReference type="PROSITE" id="PS00061">
    <property type="entry name" value="ADH_SHORT"/>
    <property type="match status" value="1"/>
</dbReference>
<keyword evidence="3" id="KW-0472">Membrane</keyword>
<dbReference type="Gene3D" id="3.40.50.720">
    <property type="entry name" value="NAD(P)-binding Rossmann-like Domain"/>
    <property type="match status" value="1"/>
</dbReference>
<evidence type="ECO:0000313" key="5">
    <source>
        <dbReference type="EMBL" id="OYR26630.1"/>
    </source>
</evidence>
<dbReference type="CDD" id="cd05233">
    <property type="entry name" value="SDR_c"/>
    <property type="match status" value="1"/>
</dbReference>
<reference evidence="5 6" key="1">
    <citation type="submission" date="2017-07" db="EMBL/GenBank/DDBJ databases">
        <title>Draft genome of Ochrobactrum lupini type strain LUP21.</title>
        <authorList>
            <person name="Krzyzanowska D.M."/>
            <person name="Jafra S."/>
        </authorList>
    </citation>
    <scope>NUCLEOTIDE SEQUENCE [LARGE SCALE GENOMIC DNA]</scope>
    <source>
        <strain evidence="5 6">LUP21</strain>
    </source>
</reference>
<evidence type="ECO:0000256" key="3">
    <source>
        <dbReference type="SAM" id="Phobius"/>
    </source>
</evidence>
<sequence length="252" mass="26097">MPQTSSSASAFQDSVVLVTGAAAGIGLAVARMFAARGARLFLIDRDEKIVAVAAELGAGHRAICLDVREDTCGDRAVTAALDAFGRLDILVNNVGIGPLAPAEDYPLDLWDATLSINLRAAFLFAKAAAHPMIAQGYGRIVNLSSQAAVIGIEGHVAYCTSKAGILGMTRCMALEWGKHGITVNALSPTVTETELGLMSWGGEKGAATRAAIPTGRFAKPEEVAEAVLYLASPQAAMVNGANLAIDGGYTIR</sequence>
<dbReference type="GO" id="GO:0016616">
    <property type="term" value="F:oxidoreductase activity, acting on the CH-OH group of donors, NAD or NADP as acceptor"/>
    <property type="evidence" value="ECO:0007669"/>
    <property type="project" value="TreeGrafter"/>
</dbReference>
<dbReference type="PANTHER" id="PTHR42760:SF115">
    <property type="entry name" value="3-OXOACYL-[ACYL-CARRIER-PROTEIN] REDUCTASE FABG"/>
    <property type="match status" value="1"/>
</dbReference>
<dbReference type="NCBIfam" id="NF005309">
    <property type="entry name" value="PRK06841.1"/>
    <property type="match status" value="1"/>
</dbReference>
<evidence type="ECO:0000313" key="6">
    <source>
        <dbReference type="Proteomes" id="UP000216363"/>
    </source>
</evidence>
<dbReference type="AlphaFoldDB" id="A0A256GI66"/>
<dbReference type="PRINTS" id="PR00081">
    <property type="entry name" value="GDHRDH"/>
</dbReference>